<keyword evidence="3" id="KW-1185">Reference proteome</keyword>
<evidence type="ECO:0000259" key="1">
    <source>
        <dbReference type="Pfam" id="PF13302"/>
    </source>
</evidence>
<feature type="domain" description="N-acetyltransferase" evidence="1">
    <location>
        <begin position="43"/>
        <end position="154"/>
    </location>
</feature>
<name>A0ABV1RXL0_9BACT</name>
<dbReference type="PANTHER" id="PTHR43441:SF6">
    <property type="entry name" value="N-ACETYLTRANSFERASE DOMAIN-CONTAINING PROTEIN"/>
    <property type="match status" value="1"/>
</dbReference>
<comment type="caution">
    <text evidence="2">The sequence shown here is derived from an EMBL/GenBank/DDBJ whole genome shotgun (WGS) entry which is preliminary data.</text>
</comment>
<gene>
    <name evidence="2" type="ORF">ABS362_16415</name>
</gene>
<accession>A0ABV1RXL0</accession>
<sequence>MPAQPIHTNRLILIPFTLKITKTLMAGDIGILQKLGLQLTPYWPDQEAIDTFPKIIHNLEKVTEPTGFESYMVVHRNSMSVIGDAGFKGLPNDDGEVDIGYAIITQAQKNGYGLEVAKGLASWAFKQPSVKAITARCLLDNKPSARVLEKLGMQQVSTDVELIRWKMMNPAHEQDTIDC</sequence>
<proteinExistence type="predicted"/>
<dbReference type="Gene3D" id="3.40.630.30">
    <property type="match status" value="1"/>
</dbReference>
<dbReference type="InterPro" id="IPR016181">
    <property type="entry name" value="Acyl_CoA_acyltransferase"/>
</dbReference>
<dbReference type="Proteomes" id="UP001476807">
    <property type="component" value="Unassembled WGS sequence"/>
</dbReference>
<dbReference type="Pfam" id="PF13302">
    <property type="entry name" value="Acetyltransf_3"/>
    <property type="match status" value="1"/>
</dbReference>
<dbReference type="EMBL" id="JBEOKT010000018">
    <property type="protein sequence ID" value="MER2999138.1"/>
    <property type="molecule type" value="Genomic_DNA"/>
</dbReference>
<dbReference type="InterPro" id="IPR000182">
    <property type="entry name" value="GNAT_dom"/>
</dbReference>
<protein>
    <submittedName>
        <fullName evidence="2">GNAT family N-acetyltransferase</fullName>
    </submittedName>
</protein>
<dbReference type="RefSeq" id="WP_350413738.1">
    <property type="nucleotide sequence ID" value="NZ_JBEOKT010000018.1"/>
</dbReference>
<organism evidence="2 3">
    <name type="scientific">Pontibacter populi</name>
    <dbReference type="NCBI Taxonomy" id="890055"/>
    <lineage>
        <taxon>Bacteria</taxon>
        <taxon>Pseudomonadati</taxon>
        <taxon>Bacteroidota</taxon>
        <taxon>Cytophagia</taxon>
        <taxon>Cytophagales</taxon>
        <taxon>Hymenobacteraceae</taxon>
        <taxon>Pontibacter</taxon>
    </lineage>
</organism>
<dbReference type="SUPFAM" id="SSF55729">
    <property type="entry name" value="Acyl-CoA N-acyltransferases (Nat)"/>
    <property type="match status" value="1"/>
</dbReference>
<reference evidence="2 3" key="1">
    <citation type="submission" date="2024-06" db="EMBL/GenBank/DDBJ databases">
        <title>Pontibacter populi HYL7-15.</title>
        <authorList>
            <person name="Kim M.K."/>
        </authorList>
    </citation>
    <scope>NUCLEOTIDE SEQUENCE [LARGE SCALE GENOMIC DNA]</scope>
    <source>
        <strain evidence="2 3">HYL7-15</strain>
    </source>
</reference>
<evidence type="ECO:0000313" key="2">
    <source>
        <dbReference type="EMBL" id="MER2999138.1"/>
    </source>
</evidence>
<dbReference type="PANTHER" id="PTHR43441">
    <property type="entry name" value="RIBOSOMAL-PROTEIN-SERINE ACETYLTRANSFERASE"/>
    <property type="match status" value="1"/>
</dbReference>
<dbReference type="InterPro" id="IPR051908">
    <property type="entry name" value="Ribosomal_N-acetyltransferase"/>
</dbReference>
<evidence type="ECO:0000313" key="3">
    <source>
        <dbReference type="Proteomes" id="UP001476807"/>
    </source>
</evidence>